<reference evidence="1 2" key="1">
    <citation type="submission" date="2020-09" db="EMBL/GenBank/DDBJ databases">
        <title>Characterization and genome sequencing of Ruminiclostridium sp. nov. MA18.</title>
        <authorList>
            <person name="Rettenmaier R."/>
            <person name="Kowollik M.-L."/>
            <person name="Liebl W."/>
            <person name="Zverlov V."/>
        </authorList>
    </citation>
    <scope>NUCLEOTIDE SEQUENCE [LARGE SCALE GENOMIC DNA]</scope>
    <source>
        <strain evidence="1 2">MA18</strain>
    </source>
</reference>
<name>A0A4U7JAJ2_9FIRM</name>
<dbReference type="KEGG" id="rher:EHE19_011870"/>
<dbReference type="RefSeq" id="WP_137698539.1">
    <property type="nucleotide sequence ID" value="NZ_CP061336.1"/>
</dbReference>
<dbReference type="EMBL" id="CP061336">
    <property type="protein sequence ID" value="QNU65619.1"/>
    <property type="molecule type" value="Genomic_DNA"/>
</dbReference>
<sequence length="165" mass="19417">MESKNNYFKIILIGITILLLIAIVLLILSQVIANGDSFISNNKKVEIIKSKIGIDIPNASNIVNFTYDEESGSFEAKIYIEEKDINLIKNELNKYFKYEITEPYDMWHFENTCSWWDLKKNDVKMTYRTYVIESEDTIENLTYSHDVWAFIASDEQGKYYLYIAY</sequence>
<accession>A0A4U7JAJ2</accession>
<dbReference type="OrthoDB" id="9909492at2"/>
<dbReference type="Proteomes" id="UP000306409">
    <property type="component" value="Chromosome"/>
</dbReference>
<evidence type="ECO:0000313" key="1">
    <source>
        <dbReference type="EMBL" id="QNU65619.1"/>
    </source>
</evidence>
<gene>
    <name evidence="1" type="ORF">EHE19_011870</name>
</gene>
<protein>
    <submittedName>
        <fullName evidence="1">Uncharacterized protein</fullName>
    </submittedName>
</protein>
<keyword evidence="2" id="KW-1185">Reference proteome</keyword>
<organism evidence="1 2">
    <name type="scientific">Ruminiclostridium herbifermentans</name>
    <dbReference type="NCBI Taxonomy" id="2488810"/>
    <lineage>
        <taxon>Bacteria</taxon>
        <taxon>Bacillati</taxon>
        <taxon>Bacillota</taxon>
        <taxon>Clostridia</taxon>
        <taxon>Eubacteriales</taxon>
        <taxon>Oscillospiraceae</taxon>
        <taxon>Ruminiclostridium</taxon>
    </lineage>
</organism>
<proteinExistence type="predicted"/>
<dbReference type="AlphaFoldDB" id="A0A4U7JAJ2"/>
<evidence type="ECO:0000313" key="2">
    <source>
        <dbReference type="Proteomes" id="UP000306409"/>
    </source>
</evidence>